<feature type="region of interest" description="Disordered" evidence="8">
    <location>
        <begin position="269"/>
        <end position="296"/>
    </location>
</feature>
<accession>A0ABW0BIK7</accession>
<dbReference type="PANTHER" id="PTHR43289">
    <property type="entry name" value="MITOGEN-ACTIVATED PROTEIN KINASE KINASE KINASE 20-RELATED"/>
    <property type="match status" value="1"/>
</dbReference>
<dbReference type="EC" id="2.7.11.1" evidence="1"/>
<dbReference type="SUPFAM" id="SSF56112">
    <property type="entry name" value="Protein kinase-like (PK-like)"/>
    <property type="match status" value="1"/>
</dbReference>
<keyword evidence="9" id="KW-0812">Transmembrane</keyword>
<dbReference type="PROSITE" id="PS50011">
    <property type="entry name" value="PROTEIN_KINASE_DOM"/>
    <property type="match status" value="1"/>
</dbReference>
<dbReference type="Gene3D" id="1.10.510.10">
    <property type="entry name" value="Transferase(Phosphotransferase) domain 1"/>
    <property type="match status" value="1"/>
</dbReference>
<protein>
    <recommendedName>
        <fullName evidence="1">non-specific serine/threonine protein kinase</fullName>
        <ecNumber evidence="1">2.7.11.1</ecNumber>
    </recommendedName>
</protein>
<keyword evidence="5 11" id="KW-0418">Kinase</keyword>
<evidence type="ECO:0000256" key="2">
    <source>
        <dbReference type="ARBA" id="ARBA00022527"/>
    </source>
</evidence>
<keyword evidence="12" id="KW-1185">Reference proteome</keyword>
<dbReference type="PROSITE" id="PS00107">
    <property type="entry name" value="PROTEIN_KINASE_ATP"/>
    <property type="match status" value="1"/>
</dbReference>
<dbReference type="InterPro" id="IPR011009">
    <property type="entry name" value="Kinase-like_dom_sf"/>
</dbReference>
<feature type="region of interest" description="Disordered" evidence="8">
    <location>
        <begin position="359"/>
        <end position="389"/>
    </location>
</feature>
<dbReference type="Gene3D" id="3.30.200.20">
    <property type="entry name" value="Phosphorylase Kinase, domain 1"/>
    <property type="match status" value="1"/>
</dbReference>
<name>A0ABW0BIK7_9ACTN</name>
<keyword evidence="4 7" id="KW-0547">Nucleotide-binding</keyword>
<keyword evidence="9" id="KW-1133">Transmembrane helix</keyword>
<keyword evidence="9" id="KW-0472">Membrane</keyword>
<dbReference type="GO" id="GO:0004674">
    <property type="term" value="F:protein serine/threonine kinase activity"/>
    <property type="evidence" value="ECO:0007669"/>
    <property type="project" value="UniProtKB-EC"/>
</dbReference>
<feature type="binding site" evidence="7">
    <location>
        <position position="50"/>
    </location>
    <ligand>
        <name>ATP</name>
        <dbReference type="ChEBI" id="CHEBI:30616"/>
    </ligand>
</feature>
<evidence type="ECO:0000313" key="11">
    <source>
        <dbReference type="EMBL" id="MFC5176940.1"/>
    </source>
</evidence>
<evidence type="ECO:0000313" key="12">
    <source>
        <dbReference type="Proteomes" id="UP001596087"/>
    </source>
</evidence>
<dbReference type="CDD" id="cd14014">
    <property type="entry name" value="STKc_PknB_like"/>
    <property type="match status" value="1"/>
</dbReference>
<proteinExistence type="predicted"/>
<dbReference type="Pfam" id="PF00069">
    <property type="entry name" value="Pkinase"/>
    <property type="match status" value="1"/>
</dbReference>
<dbReference type="InterPro" id="IPR017441">
    <property type="entry name" value="Protein_kinase_ATP_BS"/>
</dbReference>
<dbReference type="PROSITE" id="PS00108">
    <property type="entry name" value="PROTEIN_KINASE_ST"/>
    <property type="match status" value="1"/>
</dbReference>
<reference evidence="12" key="1">
    <citation type="journal article" date="2019" name="Int. J. Syst. Evol. Microbiol.">
        <title>The Global Catalogue of Microorganisms (GCM) 10K type strain sequencing project: providing services to taxonomists for standard genome sequencing and annotation.</title>
        <authorList>
            <consortium name="The Broad Institute Genomics Platform"/>
            <consortium name="The Broad Institute Genome Sequencing Center for Infectious Disease"/>
            <person name="Wu L."/>
            <person name="Ma J."/>
        </authorList>
    </citation>
    <scope>NUCLEOTIDE SEQUENCE [LARGE SCALE GENOMIC DNA]</scope>
    <source>
        <strain evidence="12">DFY41</strain>
    </source>
</reference>
<evidence type="ECO:0000256" key="6">
    <source>
        <dbReference type="ARBA" id="ARBA00022840"/>
    </source>
</evidence>
<dbReference type="EMBL" id="JBHSKD010000009">
    <property type="protein sequence ID" value="MFC5176940.1"/>
    <property type="molecule type" value="Genomic_DNA"/>
</dbReference>
<evidence type="ECO:0000259" key="10">
    <source>
        <dbReference type="PROSITE" id="PS50011"/>
    </source>
</evidence>
<dbReference type="InterPro" id="IPR008271">
    <property type="entry name" value="Ser/Thr_kinase_AS"/>
</dbReference>
<gene>
    <name evidence="11" type="ORF">ACFPGP_09675</name>
</gene>
<keyword evidence="2" id="KW-0723">Serine/threonine-protein kinase</keyword>
<dbReference type="Proteomes" id="UP001596087">
    <property type="component" value="Unassembled WGS sequence"/>
</dbReference>
<feature type="region of interest" description="Disordered" evidence="8">
    <location>
        <begin position="1"/>
        <end position="29"/>
    </location>
</feature>
<dbReference type="SMART" id="SM00220">
    <property type="entry name" value="S_TKc"/>
    <property type="match status" value="1"/>
</dbReference>
<keyword evidence="3 11" id="KW-0808">Transferase</keyword>
<dbReference type="RefSeq" id="WP_378589604.1">
    <property type="nucleotide sequence ID" value="NZ_JBHSKD010000009.1"/>
</dbReference>
<evidence type="ECO:0000256" key="3">
    <source>
        <dbReference type="ARBA" id="ARBA00022679"/>
    </source>
</evidence>
<evidence type="ECO:0000256" key="7">
    <source>
        <dbReference type="PROSITE-ProRule" id="PRU10141"/>
    </source>
</evidence>
<dbReference type="PANTHER" id="PTHR43289:SF6">
    <property type="entry name" value="SERINE_THREONINE-PROTEIN KINASE NEKL-3"/>
    <property type="match status" value="1"/>
</dbReference>
<feature type="transmembrane region" description="Helical" evidence="9">
    <location>
        <begin position="336"/>
        <end position="357"/>
    </location>
</feature>
<sequence>MPSSRPDSPEVPASTSPHDRYDLGPLLGRGGMADVHRGHDRLLQRDVAVKVLRDDLPPGSSGRERFVSEARLLAGLSHANLVTVLDAGFSGDQPYLVMELVEGRNLAQVLTEGTLDPADAAAVGAQVAEALAHAHGQGVVHRDVKPANVLVDDHRRVRLADFGIARLVDDVAGHTRTGTVIGTVAYLAPEQVAGEPVTAAADVYSLGLVVLESLTGVRAFPGSTAESGLARLQRPPEVPGSVPHRLRELLTRMTSREPVGRPTALEVAQELRHPDVASVGHADRDADRDADPGAGATRLLTGVVPTAAPPSPRPGPASHVDRARARVLALPHHTRVVVAAVAALAVLILLVAVLGSADGGSGSPAELPSDTPRNLRQPLQDLHDAVESP</sequence>
<comment type="caution">
    <text evidence="11">The sequence shown here is derived from an EMBL/GenBank/DDBJ whole genome shotgun (WGS) entry which is preliminary data.</text>
</comment>
<organism evidence="11 12">
    <name type="scientific">Nocardioides taihuensis</name>
    <dbReference type="NCBI Taxonomy" id="1835606"/>
    <lineage>
        <taxon>Bacteria</taxon>
        <taxon>Bacillati</taxon>
        <taxon>Actinomycetota</taxon>
        <taxon>Actinomycetes</taxon>
        <taxon>Propionibacteriales</taxon>
        <taxon>Nocardioidaceae</taxon>
        <taxon>Nocardioides</taxon>
    </lineage>
</organism>
<evidence type="ECO:0000256" key="1">
    <source>
        <dbReference type="ARBA" id="ARBA00012513"/>
    </source>
</evidence>
<evidence type="ECO:0000256" key="9">
    <source>
        <dbReference type="SAM" id="Phobius"/>
    </source>
</evidence>
<feature type="compositionally biased region" description="Basic and acidic residues" evidence="8">
    <location>
        <begin position="269"/>
        <end position="291"/>
    </location>
</feature>
<feature type="domain" description="Protein kinase" evidence="10">
    <location>
        <begin position="21"/>
        <end position="276"/>
    </location>
</feature>
<evidence type="ECO:0000256" key="8">
    <source>
        <dbReference type="SAM" id="MobiDB-lite"/>
    </source>
</evidence>
<evidence type="ECO:0000256" key="5">
    <source>
        <dbReference type="ARBA" id="ARBA00022777"/>
    </source>
</evidence>
<keyword evidence="6 7" id="KW-0067">ATP-binding</keyword>
<evidence type="ECO:0000256" key="4">
    <source>
        <dbReference type="ARBA" id="ARBA00022741"/>
    </source>
</evidence>
<dbReference type="InterPro" id="IPR000719">
    <property type="entry name" value="Prot_kinase_dom"/>
</dbReference>